<dbReference type="EMBL" id="AJSR01001306">
    <property type="protein sequence ID" value="EKM31169.1"/>
    <property type="molecule type" value="Genomic_DNA"/>
</dbReference>
<reference evidence="1 2" key="1">
    <citation type="submission" date="2012-10" db="EMBL/GenBank/DDBJ databases">
        <title>Genome sequence of Vibrio Cholerae HENC-02.</title>
        <authorList>
            <person name="Eppinger M."/>
            <person name="Hasan N.A."/>
            <person name="Sengamalay N."/>
            <person name="Hine E."/>
            <person name="Su Q."/>
            <person name="Daugherty S.C."/>
            <person name="Young S."/>
            <person name="Sadzewicz L."/>
            <person name="Tallon L."/>
            <person name="Cebula T.A."/>
            <person name="Ravel J."/>
            <person name="Colwell R.R."/>
        </authorList>
    </citation>
    <scope>NUCLEOTIDE SEQUENCE [LARGE SCALE GENOMIC DNA]</scope>
    <source>
        <strain evidence="1 2">HENC-02</strain>
    </source>
</reference>
<name>A0A454CXN9_VIBHA</name>
<evidence type="ECO:0000313" key="1">
    <source>
        <dbReference type="EMBL" id="EKM31169.1"/>
    </source>
</evidence>
<proteinExistence type="predicted"/>
<protein>
    <submittedName>
        <fullName evidence="1">Uncharacterized protein</fullName>
    </submittedName>
</protein>
<accession>A0A454CXN9</accession>
<feature type="non-terminal residue" evidence="1">
    <location>
        <position position="11"/>
    </location>
</feature>
<comment type="caution">
    <text evidence="1">The sequence shown here is derived from an EMBL/GenBank/DDBJ whole genome shotgun (WGS) entry which is preliminary data.</text>
</comment>
<organism evidence="1 2">
    <name type="scientific">Vibrio harveyi</name>
    <name type="common">Beneckea harveyi</name>
    <dbReference type="NCBI Taxonomy" id="669"/>
    <lineage>
        <taxon>Bacteria</taxon>
        <taxon>Pseudomonadati</taxon>
        <taxon>Pseudomonadota</taxon>
        <taxon>Gammaproteobacteria</taxon>
        <taxon>Vibrionales</taxon>
        <taxon>Vibrionaceae</taxon>
        <taxon>Vibrio</taxon>
    </lineage>
</organism>
<dbReference type="Proteomes" id="UP000008367">
    <property type="component" value="Unassembled WGS sequence"/>
</dbReference>
<evidence type="ECO:0000313" key="2">
    <source>
        <dbReference type="Proteomes" id="UP000008367"/>
    </source>
</evidence>
<gene>
    <name evidence="1" type="ORF">VCHENC02_3167A</name>
</gene>
<sequence length="11" mass="1414">MMDLYNTLWVK</sequence>